<evidence type="ECO:0000313" key="2">
    <source>
        <dbReference type="EMBL" id="PWJ23883.1"/>
    </source>
</evidence>
<keyword evidence="1" id="KW-0472">Membrane</keyword>
<name>A0A2Y9C638_9FIRM</name>
<evidence type="ECO:0000313" key="3">
    <source>
        <dbReference type="Proteomes" id="UP000245845"/>
    </source>
</evidence>
<dbReference type="RefSeq" id="WP_181368785.1">
    <property type="nucleotide sequence ID" value="NZ_BAAACK010000025.1"/>
</dbReference>
<feature type="transmembrane region" description="Helical" evidence="1">
    <location>
        <begin position="12"/>
        <end position="31"/>
    </location>
</feature>
<keyword evidence="1" id="KW-0812">Transmembrane</keyword>
<sequence length="160" mass="17701">MKNKAENRTAYSVGRLVLVLFFTVFIMNGLYHSVTLIEAGISMRQGGCSEAGVHAGVSADAIQEAGAQVLCAAGHSSDNFISEQRSGISVFSALRKQDSVFWDARLYIDSFLSVLFKIAVIPCVIFLLCHFAKNVYMFLRRINCGFIHRQDGKKRMALSI</sequence>
<proteinExistence type="predicted"/>
<dbReference type="Proteomes" id="UP000245845">
    <property type="component" value="Unassembled WGS sequence"/>
</dbReference>
<evidence type="ECO:0000256" key="1">
    <source>
        <dbReference type="SAM" id="Phobius"/>
    </source>
</evidence>
<organism evidence="2 3">
    <name type="scientific">Faecalicatena orotica</name>
    <dbReference type="NCBI Taxonomy" id="1544"/>
    <lineage>
        <taxon>Bacteria</taxon>
        <taxon>Bacillati</taxon>
        <taxon>Bacillota</taxon>
        <taxon>Clostridia</taxon>
        <taxon>Lachnospirales</taxon>
        <taxon>Lachnospiraceae</taxon>
        <taxon>Faecalicatena</taxon>
    </lineage>
</organism>
<comment type="caution">
    <text evidence="2">The sequence shown here is derived from an EMBL/GenBank/DDBJ whole genome shotgun (WGS) entry which is preliminary data.</text>
</comment>
<protein>
    <submittedName>
        <fullName evidence="2">Uncharacterized protein</fullName>
    </submittedName>
</protein>
<keyword evidence="1" id="KW-1133">Transmembrane helix</keyword>
<keyword evidence="3" id="KW-1185">Reference proteome</keyword>
<dbReference type="AlphaFoldDB" id="A0A2Y9C638"/>
<accession>A0A2Y9C638</accession>
<reference evidence="2 3" key="1">
    <citation type="submission" date="2018-05" db="EMBL/GenBank/DDBJ databases">
        <title>The Hungate 1000. A catalogue of reference genomes from the rumen microbiome.</title>
        <authorList>
            <person name="Kelly W."/>
        </authorList>
    </citation>
    <scope>NUCLEOTIDE SEQUENCE [LARGE SCALE GENOMIC DNA]</scope>
    <source>
        <strain evidence="2 3">NLAE-zl-C242</strain>
    </source>
</reference>
<dbReference type="EMBL" id="QGDL01000012">
    <property type="protein sequence ID" value="PWJ23883.1"/>
    <property type="molecule type" value="Genomic_DNA"/>
</dbReference>
<gene>
    <name evidence="2" type="ORF">A8806_112129</name>
</gene>
<feature type="transmembrane region" description="Helical" evidence="1">
    <location>
        <begin position="111"/>
        <end position="132"/>
    </location>
</feature>